<dbReference type="Proteomes" id="UP000249417">
    <property type="component" value="Unassembled WGS sequence"/>
</dbReference>
<evidence type="ECO:0000313" key="2">
    <source>
        <dbReference type="Proteomes" id="UP000249417"/>
    </source>
</evidence>
<organism evidence="1 2">
    <name type="scientific">Micavibrio aeruginosavorus</name>
    <dbReference type="NCBI Taxonomy" id="349221"/>
    <lineage>
        <taxon>Bacteria</taxon>
        <taxon>Pseudomonadati</taxon>
        <taxon>Bdellovibrionota</taxon>
        <taxon>Bdellovibrionia</taxon>
        <taxon>Bdellovibrionales</taxon>
        <taxon>Pseudobdellovibrionaceae</taxon>
        <taxon>Micavibrio</taxon>
    </lineage>
</organism>
<gene>
    <name evidence="1" type="ORF">DI551_09475</name>
</gene>
<dbReference type="AlphaFoldDB" id="A0A2W5PJL1"/>
<reference evidence="1 2" key="1">
    <citation type="submission" date="2017-08" db="EMBL/GenBank/DDBJ databases">
        <title>Infants hospitalized years apart are colonized by the same room-sourced microbial strains.</title>
        <authorList>
            <person name="Brooks B."/>
            <person name="Olm M.R."/>
            <person name="Firek B.A."/>
            <person name="Baker R."/>
            <person name="Thomas B.C."/>
            <person name="Morowitz M.J."/>
            <person name="Banfield J.F."/>
        </authorList>
    </citation>
    <scope>NUCLEOTIDE SEQUENCE [LARGE SCALE GENOMIC DNA]</scope>
    <source>
        <strain evidence="1">S2_005_002_R2_29</strain>
    </source>
</reference>
<sequence length="398" mass="45608">MTFPKKKAALVCSTYRQDGRDNTARFMGAMSLVDQVLNQDFNGDLFLAVVDDSPKAHPFLEIMAQENPDKFVYLHVPERNNISPSLKRDFGEAVRLIPSDTDLANDPFWLNRIEQMKSWGKIVPFEDDFAARIDIRTHVFGSRPTIGTKKNVGVIAVCEKFGEPDYVLFADDDDYRGPHYASEISKALEKLDFTRIHKYLTYTSYGDHQETWGTYDYPFPQDANGYFYPTEKMREEPILTSQRDKNGDMIVIDPKKWFSRMAIAAWDPICNEGAIHNYRFDMWKKGFELFGGSAPSSMGEDIILYKELTDTFGRSVRRGLVPFTDYNFVRTADGNNASYVMYNRAEADGDVPSWATKYIDDLKAAHSYKGDVETDSRLIARNLVKTGEYKPRFVFDAL</sequence>
<proteinExistence type="predicted"/>
<protein>
    <submittedName>
        <fullName evidence="1">Uncharacterized protein</fullName>
    </submittedName>
</protein>
<evidence type="ECO:0000313" key="1">
    <source>
        <dbReference type="EMBL" id="PZQ44757.1"/>
    </source>
</evidence>
<dbReference type="EMBL" id="QFQB01000079">
    <property type="protein sequence ID" value="PZQ44757.1"/>
    <property type="molecule type" value="Genomic_DNA"/>
</dbReference>
<comment type="caution">
    <text evidence="1">The sequence shown here is derived from an EMBL/GenBank/DDBJ whole genome shotgun (WGS) entry which is preliminary data.</text>
</comment>
<accession>A0A2W5PJL1</accession>
<name>A0A2W5PJL1_9BACT</name>